<evidence type="ECO:0000313" key="3">
    <source>
        <dbReference type="Proteomes" id="UP000647133"/>
    </source>
</evidence>
<gene>
    <name evidence="2" type="ORF">IFO69_06640</name>
</gene>
<accession>A0ABR9AJC6</accession>
<keyword evidence="1" id="KW-0472">Membrane</keyword>
<comment type="caution">
    <text evidence="2">The sequence shown here is derived from an EMBL/GenBank/DDBJ whole genome shotgun (WGS) entry which is preliminary data.</text>
</comment>
<evidence type="ECO:0000256" key="1">
    <source>
        <dbReference type="SAM" id="Phobius"/>
    </source>
</evidence>
<dbReference type="Proteomes" id="UP000647133">
    <property type="component" value="Unassembled WGS sequence"/>
</dbReference>
<proteinExistence type="predicted"/>
<dbReference type="RefSeq" id="WP_192009288.1">
    <property type="nucleotide sequence ID" value="NZ_JACYTQ010000002.1"/>
</dbReference>
<keyword evidence="1" id="KW-0812">Transmembrane</keyword>
<name>A0ABR9AJC6_9BACT</name>
<feature type="transmembrane region" description="Helical" evidence="1">
    <location>
        <begin position="67"/>
        <end position="86"/>
    </location>
</feature>
<organism evidence="2 3">
    <name type="scientific">Echinicola arenosa</name>
    <dbReference type="NCBI Taxonomy" id="2774144"/>
    <lineage>
        <taxon>Bacteria</taxon>
        <taxon>Pseudomonadati</taxon>
        <taxon>Bacteroidota</taxon>
        <taxon>Cytophagia</taxon>
        <taxon>Cytophagales</taxon>
        <taxon>Cyclobacteriaceae</taxon>
        <taxon>Echinicola</taxon>
    </lineage>
</organism>
<evidence type="ECO:0000313" key="2">
    <source>
        <dbReference type="EMBL" id="MBD8488421.1"/>
    </source>
</evidence>
<sequence>MEEQVRALLDKYFEGKTSLEEEKLLMELLRKVEGFEGEKMFFLGLSEFKREEPTKKPAPKAERSLGLWQRVAAVVLVFLVFGWLFIEQQRRMEEEEAYEKVVEALAMIQKNMKKGTSSLQVMDDMKYLNTTNDLFNIKEIKEEEK</sequence>
<keyword evidence="3" id="KW-1185">Reference proteome</keyword>
<reference evidence="2 3" key="1">
    <citation type="submission" date="2020-09" db="EMBL/GenBank/DDBJ databases">
        <title>Echinicola sp. CAU 1574 isolated from sand of Sido Beach.</title>
        <authorList>
            <person name="Kim W."/>
        </authorList>
    </citation>
    <scope>NUCLEOTIDE SEQUENCE [LARGE SCALE GENOMIC DNA]</scope>
    <source>
        <strain evidence="2 3">CAU 1574</strain>
    </source>
</reference>
<keyword evidence="1" id="KW-1133">Transmembrane helix</keyword>
<dbReference type="EMBL" id="JACYTQ010000002">
    <property type="protein sequence ID" value="MBD8488421.1"/>
    <property type="molecule type" value="Genomic_DNA"/>
</dbReference>
<evidence type="ECO:0008006" key="4">
    <source>
        <dbReference type="Google" id="ProtNLM"/>
    </source>
</evidence>
<protein>
    <recommendedName>
        <fullName evidence="4">Anti-sigma factor</fullName>
    </recommendedName>
</protein>